<evidence type="ECO:0000256" key="1">
    <source>
        <dbReference type="ARBA" id="ARBA00022714"/>
    </source>
</evidence>
<dbReference type="InterPro" id="IPR044043">
    <property type="entry name" value="VanA_C_cat"/>
</dbReference>
<keyword evidence="8" id="KW-1185">Reference proteome</keyword>
<keyword evidence="2" id="KW-0479">Metal-binding</keyword>
<dbReference type="InterPro" id="IPR050584">
    <property type="entry name" value="Cholesterol_7-desaturase"/>
</dbReference>
<proteinExistence type="predicted"/>
<accession>A0ABY7U2D4</accession>
<dbReference type="GO" id="GO:0051213">
    <property type="term" value="F:dioxygenase activity"/>
    <property type="evidence" value="ECO:0007669"/>
    <property type="project" value="UniProtKB-KW"/>
</dbReference>
<dbReference type="InterPro" id="IPR017941">
    <property type="entry name" value="Rieske_2Fe-2S"/>
</dbReference>
<keyword evidence="4" id="KW-0408">Iron</keyword>
<evidence type="ECO:0000256" key="3">
    <source>
        <dbReference type="ARBA" id="ARBA00023002"/>
    </source>
</evidence>
<dbReference type="Pfam" id="PF00355">
    <property type="entry name" value="Rieske"/>
    <property type="match status" value="1"/>
</dbReference>
<protein>
    <submittedName>
        <fullName evidence="7">Aromatic ring-hydroxylating dioxygenase subunit alpha</fullName>
    </submittedName>
</protein>
<dbReference type="InterPro" id="IPR036922">
    <property type="entry name" value="Rieske_2Fe-2S_sf"/>
</dbReference>
<geneLocation type="plasmid" evidence="7 8">
    <name>unnamed1</name>
</geneLocation>
<keyword evidence="3" id="KW-0560">Oxidoreductase</keyword>
<sequence length="355" mass="39613">MTYVRNAWYVAGWEQDLAPEKPFALTILGERIVIWRSASGAVHALEDKCVHRFAPLSLGRCEGAHLRCLYHGLLFDAGGRVVDIPGQDLIPARARVRAYPVEVRHSWVWVWMGDAAAADPALIPPAVGFDDPDYILCCGFLDYQAEARLINDNLLDFSHLTYVHANSFGAGPEFAASQPRITPLARGVRVERWLENTYGASNRKSDVPIDAWSTYDFLLPGVLLMWSANYPAGTARRLNHAAPRMEEAIAGLNFTSQAVTPLTDRTARYFFSWGPHRNFGDAAMRDHMMGIAGKAFAEDKAMIEAQQRVIDTTPAQDVMPTAHDRGVTLFTRLVEKLANAETMERREAVAWRSSR</sequence>
<keyword evidence="7" id="KW-0614">Plasmid</keyword>
<dbReference type="RefSeq" id="WP_273619567.1">
    <property type="nucleotide sequence ID" value="NZ_CP117418.1"/>
</dbReference>
<reference evidence="7 8" key="1">
    <citation type="submission" date="2023-02" db="EMBL/GenBank/DDBJ databases">
        <title>Genome sequence of Novosphingobium humi KACC 19094.</title>
        <authorList>
            <person name="Kim S."/>
            <person name="Heo J."/>
            <person name="Kwon S.-W."/>
        </authorList>
    </citation>
    <scope>NUCLEOTIDE SEQUENCE [LARGE SCALE GENOMIC DNA]</scope>
    <source>
        <strain evidence="7 8">KACC 19094</strain>
        <plasmid evidence="7 8">unnamed1</plasmid>
    </source>
</reference>
<dbReference type="Gene3D" id="3.90.380.10">
    <property type="entry name" value="Naphthalene 1,2-dioxygenase Alpha Subunit, Chain A, domain 1"/>
    <property type="match status" value="1"/>
</dbReference>
<dbReference type="PANTHER" id="PTHR21266:SF60">
    <property type="entry name" value="3-KETOSTEROID-9-ALPHA-MONOOXYGENASE, OXYGENASE COMPONENT"/>
    <property type="match status" value="1"/>
</dbReference>
<dbReference type="SUPFAM" id="SSF50022">
    <property type="entry name" value="ISP domain"/>
    <property type="match status" value="1"/>
</dbReference>
<evidence type="ECO:0000313" key="8">
    <source>
        <dbReference type="Proteomes" id="UP001218231"/>
    </source>
</evidence>
<gene>
    <name evidence="7" type="ORF">PQ457_20030</name>
</gene>
<feature type="domain" description="Rieske" evidence="6">
    <location>
        <begin position="8"/>
        <end position="110"/>
    </location>
</feature>
<dbReference type="EMBL" id="CP117418">
    <property type="protein sequence ID" value="WCT79290.1"/>
    <property type="molecule type" value="Genomic_DNA"/>
</dbReference>
<dbReference type="PANTHER" id="PTHR21266">
    <property type="entry name" value="IRON-SULFUR DOMAIN CONTAINING PROTEIN"/>
    <property type="match status" value="1"/>
</dbReference>
<name>A0ABY7U2D4_9SPHN</name>
<evidence type="ECO:0000256" key="4">
    <source>
        <dbReference type="ARBA" id="ARBA00023004"/>
    </source>
</evidence>
<dbReference type="Pfam" id="PF19112">
    <property type="entry name" value="VanA_C"/>
    <property type="match status" value="1"/>
</dbReference>
<dbReference type="PROSITE" id="PS51296">
    <property type="entry name" value="RIESKE"/>
    <property type="match status" value="1"/>
</dbReference>
<keyword evidence="1" id="KW-0001">2Fe-2S</keyword>
<dbReference type="CDD" id="cd08878">
    <property type="entry name" value="RHO_alpha_C_DMO-like"/>
    <property type="match status" value="1"/>
</dbReference>
<evidence type="ECO:0000259" key="6">
    <source>
        <dbReference type="PROSITE" id="PS51296"/>
    </source>
</evidence>
<evidence type="ECO:0000313" key="7">
    <source>
        <dbReference type="EMBL" id="WCT79290.1"/>
    </source>
</evidence>
<organism evidence="7 8">
    <name type="scientific">Novosphingobium humi</name>
    <dbReference type="NCBI Taxonomy" id="2282397"/>
    <lineage>
        <taxon>Bacteria</taxon>
        <taxon>Pseudomonadati</taxon>
        <taxon>Pseudomonadota</taxon>
        <taxon>Alphaproteobacteria</taxon>
        <taxon>Sphingomonadales</taxon>
        <taxon>Sphingomonadaceae</taxon>
        <taxon>Novosphingobium</taxon>
    </lineage>
</organism>
<evidence type="ECO:0000256" key="5">
    <source>
        <dbReference type="ARBA" id="ARBA00023014"/>
    </source>
</evidence>
<keyword evidence="7" id="KW-0223">Dioxygenase</keyword>
<evidence type="ECO:0000256" key="2">
    <source>
        <dbReference type="ARBA" id="ARBA00022723"/>
    </source>
</evidence>
<dbReference type="SUPFAM" id="SSF55961">
    <property type="entry name" value="Bet v1-like"/>
    <property type="match status" value="1"/>
</dbReference>
<dbReference type="Proteomes" id="UP001218231">
    <property type="component" value="Plasmid unnamed1"/>
</dbReference>
<dbReference type="Gene3D" id="2.102.10.10">
    <property type="entry name" value="Rieske [2Fe-2S] iron-sulphur domain"/>
    <property type="match status" value="1"/>
</dbReference>
<keyword evidence="5" id="KW-0411">Iron-sulfur</keyword>